<protein>
    <submittedName>
        <fullName evidence="5">SDR family oxidoreductase</fullName>
    </submittedName>
</protein>
<keyword evidence="2" id="KW-0560">Oxidoreductase</keyword>
<dbReference type="GO" id="GO:0006633">
    <property type="term" value="P:fatty acid biosynthetic process"/>
    <property type="evidence" value="ECO:0007669"/>
    <property type="project" value="TreeGrafter"/>
</dbReference>
<evidence type="ECO:0000313" key="5">
    <source>
        <dbReference type="EMBL" id="UPV74556.1"/>
    </source>
</evidence>
<comment type="similarity">
    <text evidence="1 3">Belongs to the short-chain dehydrogenases/reductases (SDR) family.</text>
</comment>
<dbReference type="InterPro" id="IPR002347">
    <property type="entry name" value="SDR_fam"/>
</dbReference>
<evidence type="ECO:0000259" key="4">
    <source>
        <dbReference type="SMART" id="SM00822"/>
    </source>
</evidence>
<evidence type="ECO:0000256" key="3">
    <source>
        <dbReference type="RuleBase" id="RU000363"/>
    </source>
</evidence>
<accession>A0A8U0HV35</accession>
<dbReference type="InterPro" id="IPR036291">
    <property type="entry name" value="NAD(P)-bd_dom_sf"/>
</dbReference>
<gene>
    <name evidence="5" type="ORF">M0R89_00455</name>
</gene>
<evidence type="ECO:0000256" key="1">
    <source>
        <dbReference type="ARBA" id="ARBA00006484"/>
    </source>
</evidence>
<dbReference type="GO" id="GO:0048038">
    <property type="term" value="F:quinone binding"/>
    <property type="evidence" value="ECO:0007669"/>
    <property type="project" value="TreeGrafter"/>
</dbReference>
<name>A0A8U0HV35_9EURY</name>
<dbReference type="InterPro" id="IPR057326">
    <property type="entry name" value="KR_dom"/>
</dbReference>
<dbReference type="PROSITE" id="PS00061">
    <property type="entry name" value="ADH_SHORT"/>
    <property type="match status" value="1"/>
</dbReference>
<organism evidence="5 6">
    <name type="scientific">Halorussus limi</name>
    <dbReference type="NCBI Taxonomy" id="2938695"/>
    <lineage>
        <taxon>Archaea</taxon>
        <taxon>Methanobacteriati</taxon>
        <taxon>Methanobacteriota</taxon>
        <taxon>Stenosarchaea group</taxon>
        <taxon>Halobacteria</taxon>
        <taxon>Halobacteriales</taxon>
        <taxon>Haladaptataceae</taxon>
        <taxon>Halorussus</taxon>
    </lineage>
</organism>
<keyword evidence="6" id="KW-1185">Reference proteome</keyword>
<evidence type="ECO:0000313" key="6">
    <source>
        <dbReference type="Proteomes" id="UP000830729"/>
    </source>
</evidence>
<dbReference type="Pfam" id="PF00106">
    <property type="entry name" value="adh_short"/>
    <property type="match status" value="1"/>
</dbReference>
<dbReference type="KEGG" id="halx:M0R89_00455"/>
<dbReference type="SMART" id="SM00822">
    <property type="entry name" value="PKS_KR"/>
    <property type="match status" value="1"/>
</dbReference>
<dbReference type="Gene3D" id="3.40.50.720">
    <property type="entry name" value="NAD(P)-binding Rossmann-like Domain"/>
    <property type="match status" value="1"/>
</dbReference>
<dbReference type="PANTHER" id="PTHR42760:SF133">
    <property type="entry name" value="3-OXOACYL-[ACYL-CARRIER-PROTEIN] REDUCTASE"/>
    <property type="match status" value="1"/>
</dbReference>
<dbReference type="FunFam" id="3.40.50.720:FF:000084">
    <property type="entry name" value="Short-chain dehydrogenase reductase"/>
    <property type="match status" value="1"/>
</dbReference>
<dbReference type="CDD" id="cd05233">
    <property type="entry name" value="SDR_c"/>
    <property type="match status" value="1"/>
</dbReference>
<proteinExistence type="inferred from homology"/>
<dbReference type="PRINTS" id="PR00081">
    <property type="entry name" value="GDHRDH"/>
</dbReference>
<evidence type="ECO:0000256" key="2">
    <source>
        <dbReference type="ARBA" id="ARBA00023002"/>
    </source>
</evidence>
<feature type="domain" description="Ketoreductase" evidence="4">
    <location>
        <begin position="19"/>
        <end position="199"/>
    </location>
</feature>
<dbReference type="EMBL" id="CP096659">
    <property type="protein sequence ID" value="UPV74556.1"/>
    <property type="molecule type" value="Genomic_DNA"/>
</dbReference>
<dbReference type="Proteomes" id="UP000830729">
    <property type="component" value="Chromosome"/>
</dbReference>
<dbReference type="GO" id="GO:0016616">
    <property type="term" value="F:oxidoreductase activity, acting on the CH-OH group of donors, NAD or NADP as acceptor"/>
    <property type="evidence" value="ECO:0007669"/>
    <property type="project" value="TreeGrafter"/>
</dbReference>
<reference evidence="5 6" key="1">
    <citation type="submission" date="2022-04" db="EMBL/GenBank/DDBJ databases">
        <title>Diverse halophilic archaea isolated from saline environments.</title>
        <authorList>
            <person name="Cui H.-L."/>
        </authorList>
    </citation>
    <scope>NUCLEOTIDE SEQUENCE [LARGE SCALE GENOMIC DNA]</scope>
    <source>
        <strain evidence="5 6">XZYJT49</strain>
    </source>
</reference>
<sequence>MTDNSTTPQALNRFSLEGKTAVVTGGSSGIGRAITELFAADGADVVACSRTLADVEAVADEIAGSARPGEVHPVECDVTDRDDVEALAEAANDAFGGVDVLVNNAGGAGGDPFDEVTPEAWRQVLDVNLTGTYNCTRVFGDALKESGGSVVNIGSMAGQYGVSGMTPYSAAKSAVSTFTRALAAEWDAEGVRLNAVAPGFVGTEKVRDNLGVDREIDRSRPDRNIGTPGEVADLVRFLASPAASFVDGETVEITGTPLVYGPGELAE</sequence>
<dbReference type="PANTHER" id="PTHR42760">
    <property type="entry name" value="SHORT-CHAIN DEHYDROGENASES/REDUCTASES FAMILY MEMBER"/>
    <property type="match status" value="1"/>
</dbReference>
<dbReference type="SUPFAM" id="SSF51735">
    <property type="entry name" value="NAD(P)-binding Rossmann-fold domains"/>
    <property type="match status" value="1"/>
</dbReference>
<dbReference type="AlphaFoldDB" id="A0A8U0HV35"/>
<dbReference type="InterPro" id="IPR020904">
    <property type="entry name" value="Sc_DH/Rdtase_CS"/>
</dbReference>
<dbReference type="PRINTS" id="PR00080">
    <property type="entry name" value="SDRFAMILY"/>
</dbReference>